<keyword evidence="1" id="KW-1133">Transmembrane helix</keyword>
<protein>
    <submittedName>
        <fullName evidence="2">Acid-resistance membrane protein</fullName>
    </submittedName>
</protein>
<accession>A0A1X6ZTU6</accession>
<dbReference type="GO" id="GO:0005886">
    <property type="term" value="C:plasma membrane"/>
    <property type="evidence" value="ECO:0007669"/>
    <property type="project" value="TreeGrafter"/>
</dbReference>
<name>A0A1X6ZTU6_9RHOB</name>
<feature type="transmembrane region" description="Helical" evidence="1">
    <location>
        <begin position="61"/>
        <end position="79"/>
    </location>
</feature>
<dbReference type="OrthoDB" id="5678253at2"/>
<keyword evidence="1" id="KW-0472">Membrane</keyword>
<dbReference type="AlphaFoldDB" id="A0A1X6ZTU6"/>
<feature type="transmembrane region" description="Helical" evidence="1">
    <location>
        <begin position="117"/>
        <end position="137"/>
    </location>
</feature>
<feature type="transmembrane region" description="Helical" evidence="1">
    <location>
        <begin position="143"/>
        <end position="165"/>
    </location>
</feature>
<dbReference type="InterPro" id="IPR005325">
    <property type="entry name" value="DUF308_memb"/>
</dbReference>
<evidence type="ECO:0000256" key="1">
    <source>
        <dbReference type="SAM" id="Phobius"/>
    </source>
</evidence>
<dbReference type="PANTHER" id="PTHR34989">
    <property type="entry name" value="PROTEIN HDED"/>
    <property type="match status" value="1"/>
</dbReference>
<evidence type="ECO:0000313" key="2">
    <source>
        <dbReference type="EMBL" id="SLN59424.1"/>
    </source>
</evidence>
<organism evidence="2 3">
    <name type="scientific">Roseovarius gaetbuli</name>
    <dbReference type="NCBI Taxonomy" id="1356575"/>
    <lineage>
        <taxon>Bacteria</taxon>
        <taxon>Pseudomonadati</taxon>
        <taxon>Pseudomonadota</taxon>
        <taxon>Alphaproteobacteria</taxon>
        <taxon>Rhodobacterales</taxon>
        <taxon>Roseobacteraceae</taxon>
        <taxon>Roseovarius</taxon>
    </lineage>
</organism>
<keyword evidence="1" id="KW-0812">Transmembrane</keyword>
<feature type="transmembrane region" description="Helical" evidence="1">
    <location>
        <begin position="31"/>
        <end position="49"/>
    </location>
</feature>
<sequence>MKYWVLWLISGLTSLFVGLYALANPLAASLAATVITGWLFTLVGILILISAFGDQGWGGRLLTIVLGFFVFLAGVNLIAEPLSGVLSLTFLTGIFLLILGLARIVLRLSLEVARLRWVLIIAGALSLLLGSMVLANFPRSAAVVLSLFLAIDLISNGITLIVLSLSRRSS</sequence>
<dbReference type="InterPro" id="IPR052712">
    <property type="entry name" value="Acid_resist_chaperone_HdeD"/>
</dbReference>
<dbReference type="RefSeq" id="WP_085827713.1">
    <property type="nucleotide sequence ID" value="NZ_FWFJ01000028.1"/>
</dbReference>
<proteinExistence type="predicted"/>
<dbReference type="PANTHER" id="PTHR34989:SF1">
    <property type="entry name" value="PROTEIN HDED"/>
    <property type="match status" value="1"/>
</dbReference>
<gene>
    <name evidence="2" type="ORF">ROG8370_02736</name>
</gene>
<evidence type="ECO:0000313" key="3">
    <source>
        <dbReference type="Proteomes" id="UP000194012"/>
    </source>
</evidence>
<dbReference type="Proteomes" id="UP000194012">
    <property type="component" value="Unassembled WGS sequence"/>
</dbReference>
<dbReference type="Pfam" id="PF03729">
    <property type="entry name" value="DUF308"/>
    <property type="match status" value="1"/>
</dbReference>
<dbReference type="EMBL" id="FWFJ01000028">
    <property type="protein sequence ID" value="SLN59424.1"/>
    <property type="molecule type" value="Genomic_DNA"/>
</dbReference>
<reference evidence="3" key="1">
    <citation type="submission" date="2017-03" db="EMBL/GenBank/DDBJ databases">
        <authorList>
            <person name="Rodrigo-Torres L."/>
            <person name="Arahal R.D."/>
            <person name="Lucena T."/>
        </authorList>
    </citation>
    <scope>NUCLEOTIDE SEQUENCE [LARGE SCALE GENOMIC DNA]</scope>
    <source>
        <strain evidence="3">CECT 8370</strain>
    </source>
</reference>
<keyword evidence="3" id="KW-1185">Reference proteome</keyword>
<feature type="transmembrane region" description="Helical" evidence="1">
    <location>
        <begin position="85"/>
        <end position="105"/>
    </location>
</feature>